<feature type="chain" id="PRO_5046863727" description="Lipoprotein" evidence="1">
    <location>
        <begin position="24"/>
        <end position="151"/>
    </location>
</feature>
<proteinExistence type="predicted"/>
<comment type="caution">
    <text evidence="2">The sequence shown here is derived from an EMBL/GenBank/DDBJ whole genome shotgun (WGS) entry which is preliminary data.</text>
</comment>
<evidence type="ECO:0000313" key="2">
    <source>
        <dbReference type="EMBL" id="MDO2409785.1"/>
    </source>
</evidence>
<dbReference type="RefSeq" id="WP_302244566.1">
    <property type="nucleotide sequence ID" value="NZ_JAULJQ010000007.1"/>
</dbReference>
<keyword evidence="3" id="KW-1185">Reference proteome</keyword>
<evidence type="ECO:0000256" key="1">
    <source>
        <dbReference type="SAM" id="SignalP"/>
    </source>
</evidence>
<sequence length="151" mass="17157">MKKFLSLVCLATLFVGCGNEANADSCPDIEIQIGSGPKYCFNGGRNQTHCVIIQSKEDNLQINNLIINRGNCNYAKYREPSGYTHFVSGTKTDEEKLRQEGVTKEMLLDFFGEPWNFGRREWVRINNCNQQSILEVTVETNKGACTYKFNQ</sequence>
<dbReference type="PROSITE" id="PS51257">
    <property type="entry name" value="PROKAR_LIPOPROTEIN"/>
    <property type="match status" value="1"/>
</dbReference>
<reference evidence="2 3" key="1">
    <citation type="submission" date="2023-06" db="EMBL/GenBank/DDBJ databases">
        <title>Campylobacter magnum sp. nov., isolated from cecal contents of domestic pigs (Sus scrofa domesticus).</title>
        <authorList>
            <person name="Papic B."/>
            <person name="Gruntar I."/>
        </authorList>
    </citation>
    <scope>NUCLEOTIDE SEQUENCE [LARGE SCALE GENOMIC DNA]</scope>
    <source>
        <strain evidence="3">34484-21</strain>
    </source>
</reference>
<evidence type="ECO:0008006" key="4">
    <source>
        <dbReference type="Google" id="ProtNLM"/>
    </source>
</evidence>
<accession>A0ABT8T8J8</accession>
<keyword evidence="1" id="KW-0732">Signal</keyword>
<feature type="signal peptide" evidence="1">
    <location>
        <begin position="1"/>
        <end position="23"/>
    </location>
</feature>
<protein>
    <recommendedName>
        <fullName evidence="4">Lipoprotein</fullName>
    </recommendedName>
</protein>
<name>A0ABT8T8J8_9BACT</name>
<evidence type="ECO:0000313" key="3">
    <source>
        <dbReference type="Proteomes" id="UP001171111"/>
    </source>
</evidence>
<dbReference type="Proteomes" id="UP001171111">
    <property type="component" value="Unassembled WGS sequence"/>
</dbReference>
<gene>
    <name evidence="2" type="ORF">Q2362_06700</name>
</gene>
<organism evidence="2 3">
    <name type="scientific">Campylobacter magnus</name>
    <dbReference type="NCBI Taxonomy" id="3026462"/>
    <lineage>
        <taxon>Bacteria</taxon>
        <taxon>Pseudomonadati</taxon>
        <taxon>Campylobacterota</taxon>
        <taxon>Epsilonproteobacteria</taxon>
        <taxon>Campylobacterales</taxon>
        <taxon>Campylobacteraceae</taxon>
        <taxon>Campylobacter</taxon>
    </lineage>
</organism>
<dbReference type="EMBL" id="JAULJQ010000007">
    <property type="protein sequence ID" value="MDO2409785.1"/>
    <property type="molecule type" value="Genomic_DNA"/>
</dbReference>